<dbReference type="EMBL" id="APBN01000018">
    <property type="protein sequence ID" value="EMT50286.1"/>
    <property type="molecule type" value="Genomic_DNA"/>
</dbReference>
<dbReference type="InterPro" id="IPR024301">
    <property type="entry name" value="Amidase_6"/>
</dbReference>
<evidence type="ECO:0000259" key="1">
    <source>
        <dbReference type="Pfam" id="PF12671"/>
    </source>
</evidence>
<sequence>MNRQDSAAAVNQEEWQQFLKDYLDDVHRYGVDQGYERIWPFWKEGKIRESLFWRQWQRWEDQLQERGAVTTAVHGRAIPLFWMEKGREIQLCMSWNVQRWYTLKGESRVEEAERILRVILNRADGGWHVDHIEEIKGDGALSDETKETLSTLEEPEDNLLPTLFVHGAGGYNSGRAIAYAERYWNTANPAYPLFTDNCTNFISQCLHAGGIPMLFSREQGKGWWMRGSGKGANWSYSWTVAHSLYLLLKSGRPPMRAVAVPSVEQLEPGDIICYDFNGDGRFQHNTIVVAKDANNMPLVNANTTNSRLRYWDYRDSTAYTPQIRYAFFRIRGT</sequence>
<protein>
    <recommendedName>
        <fullName evidence="1">Putative amidase domain-containing protein</fullName>
    </recommendedName>
</protein>
<gene>
    <name evidence="2" type="ORF">I532_23451</name>
</gene>
<feature type="domain" description="Putative amidase" evidence="1">
    <location>
        <begin position="171"/>
        <end position="325"/>
    </location>
</feature>
<accession>M8DTI5</accession>
<reference evidence="2 3" key="1">
    <citation type="submission" date="2013-03" db="EMBL/GenBank/DDBJ databases">
        <title>Assembly of a new bacterial strain Brevibacillus borstelensis AK1.</title>
        <authorList>
            <person name="Rajan I."/>
            <person name="PoliReddy D."/>
            <person name="Sugumar T."/>
            <person name="Rathinam K."/>
            <person name="Alqarawi S."/>
            <person name="Khalil A.B."/>
            <person name="Sivakumar N."/>
        </authorList>
    </citation>
    <scope>NUCLEOTIDE SEQUENCE [LARGE SCALE GENOMIC DNA]</scope>
    <source>
        <strain evidence="2 3">AK1</strain>
    </source>
</reference>
<dbReference type="STRING" id="1300222.I532_23451"/>
<comment type="caution">
    <text evidence="2">The sequence shown here is derived from an EMBL/GenBank/DDBJ whole genome shotgun (WGS) entry which is preliminary data.</text>
</comment>
<dbReference type="RefSeq" id="WP_003392221.1">
    <property type="nucleotide sequence ID" value="NZ_APBN01000018.1"/>
</dbReference>
<proteinExistence type="predicted"/>
<dbReference type="PANTHER" id="PTHR40032:SF1">
    <property type="entry name" value="EXPORTED PROTEIN"/>
    <property type="match status" value="1"/>
</dbReference>
<evidence type="ECO:0000313" key="2">
    <source>
        <dbReference type="EMBL" id="EMT50286.1"/>
    </source>
</evidence>
<dbReference type="PANTHER" id="PTHR40032">
    <property type="entry name" value="EXPORTED PROTEIN-RELATED"/>
    <property type="match status" value="1"/>
</dbReference>
<evidence type="ECO:0000313" key="3">
    <source>
        <dbReference type="Proteomes" id="UP000012081"/>
    </source>
</evidence>
<organism evidence="2 3">
    <name type="scientific">Brevibacillus borstelensis AK1</name>
    <dbReference type="NCBI Taxonomy" id="1300222"/>
    <lineage>
        <taxon>Bacteria</taxon>
        <taxon>Bacillati</taxon>
        <taxon>Bacillota</taxon>
        <taxon>Bacilli</taxon>
        <taxon>Bacillales</taxon>
        <taxon>Paenibacillaceae</taxon>
        <taxon>Brevibacillus</taxon>
    </lineage>
</organism>
<dbReference type="PATRIC" id="fig|1300222.3.peg.4927"/>
<dbReference type="Proteomes" id="UP000012081">
    <property type="component" value="Unassembled WGS sequence"/>
</dbReference>
<dbReference type="Pfam" id="PF12671">
    <property type="entry name" value="Amidase_6"/>
    <property type="match status" value="1"/>
</dbReference>
<dbReference type="AlphaFoldDB" id="M8DTI5"/>
<name>M8DTI5_9BACL</name>
<keyword evidence="3" id="KW-1185">Reference proteome</keyword>